<proteinExistence type="predicted"/>
<dbReference type="EMBL" id="JASKNE010000001">
    <property type="protein sequence ID" value="MDK1683503.1"/>
    <property type="molecule type" value="Genomic_DNA"/>
</dbReference>
<gene>
    <name evidence="1" type="ORF">QOR41_06555</name>
</gene>
<sequence length="163" mass="19142">MSTNRCFGEWDEGKKILETPKYFESAVRMQRDIKKNSLYQFSGAPVHEIESEQNIVGLSIFLRTNITPDSMKHSFGLIQRVGNRTNWLYDLCVYPPHQRSHVDKLKRKVFYGPHIHTLNDTIEIGLSYELHDWNKWFHLFAKNINLQIRSNDIIEPLAGELLL</sequence>
<organism evidence="1 2">
    <name type="scientific">Acinetobacter terrestris</name>
    <dbReference type="NCBI Taxonomy" id="2529843"/>
    <lineage>
        <taxon>Bacteria</taxon>
        <taxon>Pseudomonadati</taxon>
        <taxon>Pseudomonadota</taxon>
        <taxon>Gammaproteobacteria</taxon>
        <taxon>Moraxellales</taxon>
        <taxon>Moraxellaceae</taxon>
        <taxon>Acinetobacter</taxon>
        <taxon>Acinetobacter Taxon 24</taxon>
    </lineage>
</organism>
<comment type="caution">
    <text evidence="1">The sequence shown here is derived from an EMBL/GenBank/DDBJ whole genome shotgun (WGS) entry which is preliminary data.</text>
</comment>
<dbReference type="RefSeq" id="WP_284066756.1">
    <property type="nucleotide sequence ID" value="NZ_JASKNE010000001.1"/>
</dbReference>
<dbReference type="AlphaFoldDB" id="A0AAW6UTU3"/>
<accession>A0AAW6UTU3</accession>
<evidence type="ECO:0000313" key="1">
    <source>
        <dbReference type="EMBL" id="MDK1683503.1"/>
    </source>
</evidence>
<name>A0AAW6UTU3_9GAMM</name>
<protein>
    <submittedName>
        <fullName evidence="1">Uncharacterized protein</fullName>
    </submittedName>
</protein>
<evidence type="ECO:0000313" key="2">
    <source>
        <dbReference type="Proteomes" id="UP001241935"/>
    </source>
</evidence>
<reference evidence="1" key="1">
    <citation type="submission" date="2023-04" db="EMBL/GenBank/DDBJ databases">
        <title>The environmental microbiomes in feedlot watering bowls are a reservoir of florfenicol resistance for bovine respiratory disease pathogens.</title>
        <authorList>
            <person name="Kos D.W."/>
            <person name="Ruzzini A.C."/>
            <person name="Schreiner B."/>
            <person name="Jelinski M.D."/>
        </authorList>
    </citation>
    <scope>NUCLEOTIDE SEQUENCE</scope>
    <source>
        <strain evidence="1">WB3</strain>
    </source>
</reference>
<dbReference type="Proteomes" id="UP001241935">
    <property type="component" value="Unassembled WGS sequence"/>
</dbReference>